<dbReference type="SMR" id="A0A2P6U336"/>
<keyword evidence="1" id="KW-0732">Signal</keyword>
<dbReference type="EMBL" id="LHPG02000002">
    <property type="protein sequence ID" value="PRW60725.1"/>
    <property type="molecule type" value="Genomic_DNA"/>
</dbReference>
<dbReference type="InterPro" id="IPR000782">
    <property type="entry name" value="FAS1_domain"/>
</dbReference>
<reference evidence="3 4" key="1">
    <citation type="journal article" date="2018" name="Plant J.">
        <title>Genome sequences of Chlorella sorokiniana UTEX 1602 and Micractinium conductrix SAG 241.80: implications to maltose excretion by a green alga.</title>
        <authorList>
            <person name="Arriola M.B."/>
            <person name="Velmurugan N."/>
            <person name="Zhang Y."/>
            <person name="Plunkett M.H."/>
            <person name="Hondzo H."/>
            <person name="Barney B.M."/>
        </authorList>
    </citation>
    <scope>NUCLEOTIDE SEQUENCE [LARGE SCALE GENOMIC DNA]</scope>
    <source>
        <strain evidence="4">UTEX 1602</strain>
    </source>
</reference>
<keyword evidence="4" id="KW-1185">Reference proteome</keyword>
<evidence type="ECO:0000313" key="4">
    <source>
        <dbReference type="Proteomes" id="UP000239899"/>
    </source>
</evidence>
<feature type="signal peptide" evidence="1">
    <location>
        <begin position="1"/>
        <end position="21"/>
    </location>
</feature>
<evidence type="ECO:0000313" key="3">
    <source>
        <dbReference type="EMBL" id="PRW60725.1"/>
    </source>
</evidence>
<dbReference type="Proteomes" id="UP000239899">
    <property type="component" value="Unassembled WGS sequence"/>
</dbReference>
<dbReference type="AlphaFoldDB" id="A0A2P6U336"/>
<name>A0A2P6U336_CHLSO</name>
<organism evidence="3 4">
    <name type="scientific">Chlorella sorokiniana</name>
    <name type="common">Freshwater green alga</name>
    <dbReference type="NCBI Taxonomy" id="3076"/>
    <lineage>
        <taxon>Eukaryota</taxon>
        <taxon>Viridiplantae</taxon>
        <taxon>Chlorophyta</taxon>
        <taxon>core chlorophytes</taxon>
        <taxon>Trebouxiophyceae</taxon>
        <taxon>Chlorellales</taxon>
        <taxon>Chlorellaceae</taxon>
        <taxon>Chlorella clade</taxon>
        <taxon>Chlorella</taxon>
    </lineage>
</organism>
<dbReference type="Pfam" id="PF02469">
    <property type="entry name" value="Fasciclin"/>
    <property type="match status" value="1"/>
</dbReference>
<evidence type="ECO:0000259" key="2">
    <source>
        <dbReference type="PROSITE" id="PS50213"/>
    </source>
</evidence>
<feature type="domain" description="FAS1" evidence="2">
    <location>
        <begin position="37"/>
        <end position="184"/>
    </location>
</feature>
<dbReference type="SUPFAM" id="SSF82153">
    <property type="entry name" value="FAS1 domain"/>
    <property type="match status" value="1"/>
</dbReference>
<protein>
    <submittedName>
        <fullName evidence="3">Beta-Ig-H3 fasciclin</fullName>
    </submittedName>
</protein>
<comment type="caution">
    <text evidence="3">The sequence shown here is derived from an EMBL/GenBank/DDBJ whole genome shotgun (WGS) entry which is preliminary data.</text>
</comment>
<dbReference type="OrthoDB" id="540756at2759"/>
<dbReference type="InterPro" id="IPR036378">
    <property type="entry name" value="FAS1_dom_sf"/>
</dbReference>
<proteinExistence type="predicted"/>
<dbReference type="PROSITE" id="PS50213">
    <property type="entry name" value="FAS1"/>
    <property type="match status" value="1"/>
</dbReference>
<sequence>MVRKFIATLLICLALAGAAQAGGKGWNKPNKPKVPQTVAELLEVVKNQGFSVLYAAVQAADPSIAVALSDKKLRATVFFPQDAGFTAFLKKNGLNAEDLLGNKALLTDVLKLHVVPHIIRSGHISRHPWTVKTLLKGWAGRISLFRKWKSVLVESKGNGDHYSKVVLADIAVGKSIVHVIDYPLFQGLPKKA</sequence>
<evidence type="ECO:0000256" key="1">
    <source>
        <dbReference type="SAM" id="SignalP"/>
    </source>
</evidence>
<dbReference type="SMART" id="SM00554">
    <property type="entry name" value="FAS1"/>
    <property type="match status" value="1"/>
</dbReference>
<accession>A0A2P6U336</accession>
<feature type="chain" id="PRO_5015113403" evidence="1">
    <location>
        <begin position="22"/>
        <end position="192"/>
    </location>
</feature>
<dbReference type="Gene3D" id="2.30.180.10">
    <property type="entry name" value="FAS1 domain"/>
    <property type="match status" value="1"/>
</dbReference>
<gene>
    <name evidence="3" type="ORF">C2E21_0925</name>
</gene>